<evidence type="ECO:0000313" key="5">
    <source>
        <dbReference type="EMBL" id="AFK50802.1"/>
    </source>
</evidence>
<name>I3TDG4_THEC1</name>
<dbReference type="Proteomes" id="UP000005270">
    <property type="component" value="Chromosome"/>
</dbReference>
<dbReference type="InterPro" id="IPR022889">
    <property type="entry name" value="DNA_bind_arc"/>
</dbReference>
<reference evidence="5 6" key="1">
    <citation type="journal article" date="2012" name="J. Bacteriol.">
        <title>Complete genome sequence of the hyperthermophilic cellulolytic Crenarchaeon 'Thermogladius cellulolyticus' 1633.</title>
        <authorList>
            <person name="Mardanov A.V."/>
            <person name="Kochetkova T.V."/>
            <person name="Beletsky A.V."/>
            <person name="Bonch-Osmolovskaya E.A."/>
            <person name="Ravin N.V."/>
            <person name="Skryabin K.G."/>
        </authorList>
    </citation>
    <scope>NUCLEOTIDE SEQUENCE [LARGE SCALE GENOMIC DNA]</scope>
    <source>
        <strain evidence="6">DSM 22663 / VKM B-2946 / 1633</strain>
    </source>
</reference>
<protein>
    <recommendedName>
        <fullName evidence="3">DNA-binding protein TCELL_0377</fullName>
    </recommendedName>
</protein>
<evidence type="ECO:0000256" key="2">
    <source>
        <dbReference type="ARBA" id="ARBA00023125"/>
    </source>
</evidence>
<dbReference type="InterPro" id="IPR036883">
    <property type="entry name" value="PDCD5-like_sf"/>
</dbReference>
<accession>I3TDG4</accession>
<evidence type="ECO:0000313" key="6">
    <source>
        <dbReference type="Proteomes" id="UP000005270"/>
    </source>
</evidence>
<dbReference type="Gene3D" id="1.10.8.140">
    <property type="entry name" value="PDCD5-like"/>
    <property type="match status" value="1"/>
</dbReference>
<keyword evidence="6" id="KW-1185">Reference proteome</keyword>
<dbReference type="InterPro" id="IPR002836">
    <property type="entry name" value="PDCD5-like"/>
</dbReference>
<dbReference type="GO" id="GO:0003677">
    <property type="term" value="F:DNA binding"/>
    <property type="evidence" value="ECO:0007669"/>
    <property type="project" value="UniProtKB-UniRule"/>
</dbReference>
<dbReference type="PANTHER" id="PTHR10840:SF0">
    <property type="entry name" value="PROGRAMMED CELL DEATH PROTEIN 5"/>
    <property type="match status" value="1"/>
</dbReference>
<dbReference type="HAMAP" id="MF_00026">
    <property type="entry name" value="dsDNA_bind"/>
    <property type="match status" value="1"/>
</dbReference>
<dbReference type="AlphaFoldDB" id="I3TDG4"/>
<keyword evidence="4" id="KW-0175">Coiled coil</keyword>
<evidence type="ECO:0000256" key="3">
    <source>
        <dbReference type="HAMAP-Rule" id="MF_00026"/>
    </source>
</evidence>
<dbReference type="OrthoDB" id="7912at2157"/>
<dbReference type="GO" id="GO:0005829">
    <property type="term" value="C:cytosol"/>
    <property type="evidence" value="ECO:0007669"/>
    <property type="project" value="TreeGrafter"/>
</dbReference>
<dbReference type="GeneID" id="13012666"/>
<gene>
    <name evidence="5" type="ordered locus">TCELL_0377</name>
</gene>
<organism evidence="5 6">
    <name type="scientific">Thermogladius calderae (strain DSM 22663 / VKM B-2946 / 1633)</name>
    <dbReference type="NCBI Taxonomy" id="1184251"/>
    <lineage>
        <taxon>Archaea</taxon>
        <taxon>Thermoproteota</taxon>
        <taxon>Thermoprotei</taxon>
        <taxon>Desulfurococcales</taxon>
        <taxon>Desulfurococcaceae</taxon>
        <taxon>Thermogladius</taxon>
    </lineage>
</organism>
<proteinExistence type="inferred from homology"/>
<dbReference type="InParanoid" id="I3TDG4"/>
<dbReference type="NCBIfam" id="NF003268">
    <property type="entry name" value="PRK04239.1"/>
    <property type="match status" value="1"/>
</dbReference>
<dbReference type="FunCoup" id="I3TDG4">
    <property type="interactions" value="82"/>
</dbReference>
<dbReference type="SUPFAM" id="SSF46950">
    <property type="entry name" value="Double-stranded DNA-binding domain"/>
    <property type="match status" value="1"/>
</dbReference>
<dbReference type="HOGENOM" id="CLU_122978_3_0_2"/>
<evidence type="ECO:0000256" key="1">
    <source>
        <dbReference type="ARBA" id="ARBA00010490"/>
    </source>
</evidence>
<dbReference type="PIRSF" id="PIRSF015730">
    <property type="entry name" value="TFAR19"/>
    <property type="match status" value="1"/>
</dbReference>
<sequence length="109" mass="12975">MAAGYEDEELEEIKRRKLAELQRKMEEERQRRAQIDAALRQILTPEARERLANLRLVKPELAQALEEQLINLARSGRVKIPITDDFLKRLLAEIYEQTHRDTKIEIRRK</sequence>
<dbReference type="Pfam" id="PF01984">
    <property type="entry name" value="dsDNA_bind"/>
    <property type="match status" value="1"/>
</dbReference>
<feature type="coiled-coil region" evidence="4">
    <location>
        <begin position="10"/>
        <end position="38"/>
    </location>
</feature>
<evidence type="ECO:0000256" key="4">
    <source>
        <dbReference type="SAM" id="Coils"/>
    </source>
</evidence>
<dbReference type="eggNOG" id="arCOG04179">
    <property type="taxonomic scope" value="Archaea"/>
</dbReference>
<dbReference type="PANTHER" id="PTHR10840">
    <property type="entry name" value="PROGRAMMED CELL DEATH PROTEIN 5"/>
    <property type="match status" value="1"/>
</dbReference>
<comment type="similarity">
    <text evidence="1 3">Belongs to the PDCD5 family.</text>
</comment>
<dbReference type="KEGG" id="thg:TCELL_0377"/>
<keyword evidence="2 3" id="KW-0238">DNA-binding</keyword>
<dbReference type="STRING" id="1184251.TCELL_0377"/>
<dbReference type="EMBL" id="CP003531">
    <property type="protein sequence ID" value="AFK50802.1"/>
    <property type="molecule type" value="Genomic_DNA"/>
</dbReference>
<dbReference type="RefSeq" id="WP_014737052.1">
    <property type="nucleotide sequence ID" value="NC_017954.1"/>
</dbReference>